<keyword evidence="5" id="KW-1185">Reference proteome</keyword>
<dbReference type="SUPFAM" id="SSF53613">
    <property type="entry name" value="Ribokinase-like"/>
    <property type="match status" value="1"/>
</dbReference>
<dbReference type="EMBL" id="AP027151">
    <property type="protein sequence ID" value="BDV42333.1"/>
    <property type="molecule type" value="Genomic_DNA"/>
</dbReference>
<evidence type="ECO:0000256" key="2">
    <source>
        <dbReference type="ARBA" id="ARBA00022777"/>
    </source>
</evidence>
<reference evidence="4 5" key="1">
    <citation type="submission" date="2022-12" db="EMBL/GenBank/DDBJ databases">
        <title>Polyphasic characterization of Geotalea uranireducens NIT-SL11 newly isolated from a complex of sewage sludge and microbially reduced graphene oxide.</title>
        <authorList>
            <person name="Xie L."/>
            <person name="Yoshida N."/>
            <person name="Meng L."/>
        </authorList>
    </citation>
    <scope>NUCLEOTIDE SEQUENCE [LARGE SCALE GENOMIC DNA]</scope>
    <source>
        <strain evidence="4 5">NIT-SL11</strain>
    </source>
</reference>
<dbReference type="InterPro" id="IPR011611">
    <property type="entry name" value="PfkB_dom"/>
</dbReference>
<dbReference type="Gene3D" id="3.40.1190.20">
    <property type="match status" value="1"/>
</dbReference>
<keyword evidence="2 4" id="KW-0418">Kinase</keyword>
<dbReference type="RefSeq" id="WP_282002737.1">
    <property type="nucleotide sequence ID" value="NZ_AP027151.1"/>
</dbReference>
<name>A0ABM8EIX2_9BACT</name>
<dbReference type="PANTHER" id="PTHR10584:SF166">
    <property type="entry name" value="RIBOKINASE"/>
    <property type="match status" value="1"/>
</dbReference>
<gene>
    <name evidence="4" type="ORF">GURASL_12560</name>
</gene>
<dbReference type="InterPro" id="IPR002173">
    <property type="entry name" value="Carboh/pur_kinase_PfkB_CS"/>
</dbReference>
<keyword evidence="1" id="KW-0808">Transferase</keyword>
<dbReference type="PROSITE" id="PS00584">
    <property type="entry name" value="PFKB_KINASES_2"/>
    <property type="match status" value="1"/>
</dbReference>
<sequence>MSILVVGSVAFDSVETPFGQVDNVLGGSATYFSTSASFFTDVNLVAVVGADFPEEDVRFLAGRNIDLRGLARVPGKTFHWKGKYGYDLNEAQTLETHLNVFESFKPQIPVEYRETEFLFLANIDPELQMDVLKQVGRPRVIACDTMNFWISSKPEALKQVIALVDILIINEGEARQLTKEVNLVKAARQLLALGVKTLVIKRGEYGVLMFSGETVFAVPAYPLEDVFDPTGAGDTFAGGFMGYLANTGDMSEAGIRQAIIFGSVMASFNVEDFSLERMKRLTYPEIEERYRSFKALTQFEELPALKGRPTGE</sequence>
<accession>A0ABM8EIX2</accession>
<organism evidence="4 5">
    <name type="scientific">Geotalea uraniireducens</name>
    <dbReference type="NCBI Taxonomy" id="351604"/>
    <lineage>
        <taxon>Bacteria</taxon>
        <taxon>Pseudomonadati</taxon>
        <taxon>Thermodesulfobacteriota</taxon>
        <taxon>Desulfuromonadia</taxon>
        <taxon>Geobacterales</taxon>
        <taxon>Geobacteraceae</taxon>
        <taxon>Geotalea</taxon>
    </lineage>
</organism>
<evidence type="ECO:0000259" key="3">
    <source>
        <dbReference type="Pfam" id="PF00294"/>
    </source>
</evidence>
<proteinExistence type="predicted"/>
<evidence type="ECO:0000313" key="4">
    <source>
        <dbReference type="EMBL" id="BDV42333.1"/>
    </source>
</evidence>
<dbReference type="Pfam" id="PF00294">
    <property type="entry name" value="PfkB"/>
    <property type="match status" value="1"/>
</dbReference>
<dbReference type="InterPro" id="IPR029056">
    <property type="entry name" value="Ribokinase-like"/>
</dbReference>
<protein>
    <submittedName>
        <fullName evidence="4">Adenosine kinase</fullName>
    </submittedName>
</protein>
<dbReference type="PANTHER" id="PTHR10584">
    <property type="entry name" value="SUGAR KINASE"/>
    <property type="match status" value="1"/>
</dbReference>
<evidence type="ECO:0000256" key="1">
    <source>
        <dbReference type="ARBA" id="ARBA00022679"/>
    </source>
</evidence>
<feature type="domain" description="Carbohydrate kinase PfkB" evidence="3">
    <location>
        <begin position="19"/>
        <end position="273"/>
    </location>
</feature>
<dbReference type="GO" id="GO:0016301">
    <property type="term" value="F:kinase activity"/>
    <property type="evidence" value="ECO:0007669"/>
    <property type="project" value="UniProtKB-KW"/>
</dbReference>
<evidence type="ECO:0000313" key="5">
    <source>
        <dbReference type="Proteomes" id="UP001317705"/>
    </source>
</evidence>
<dbReference type="Proteomes" id="UP001317705">
    <property type="component" value="Chromosome"/>
</dbReference>